<protein>
    <submittedName>
        <fullName evidence="1">Cob(I)yrinic acid a,c-diamide adenosyltransferase</fullName>
    </submittedName>
</protein>
<dbReference type="AlphaFoldDB" id="A0A2A6RLC2"/>
<dbReference type="EMBL" id="NQWI01000023">
    <property type="protein sequence ID" value="PDW03733.1"/>
    <property type="molecule type" value="Genomic_DNA"/>
</dbReference>
<proteinExistence type="predicted"/>
<dbReference type="GO" id="GO:0009236">
    <property type="term" value="P:cobalamin biosynthetic process"/>
    <property type="evidence" value="ECO:0007669"/>
    <property type="project" value="InterPro"/>
</dbReference>
<evidence type="ECO:0000313" key="2">
    <source>
        <dbReference type="Proteomes" id="UP000220527"/>
    </source>
</evidence>
<dbReference type="NCBIfam" id="NF004637">
    <property type="entry name" value="PRK05986.1"/>
    <property type="match status" value="1"/>
</dbReference>
<dbReference type="SUPFAM" id="SSF52540">
    <property type="entry name" value="P-loop containing nucleoside triphosphate hydrolases"/>
    <property type="match status" value="1"/>
</dbReference>
<dbReference type="Proteomes" id="UP000220527">
    <property type="component" value="Unassembled WGS sequence"/>
</dbReference>
<dbReference type="Gene3D" id="3.40.50.300">
    <property type="entry name" value="P-loop containing nucleotide triphosphate hydrolases"/>
    <property type="match status" value="1"/>
</dbReference>
<dbReference type="NCBIfam" id="TIGR00708">
    <property type="entry name" value="cobA"/>
    <property type="match status" value="1"/>
</dbReference>
<evidence type="ECO:0000313" key="1">
    <source>
        <dbReference type="EMBL" id="PDW03733.1"/>
    </source>
</evidence>
<keyword evidence="1" id="KW-0808">Transferase</keyword>
<dbReference type="Pfam" id="PF02572">
    <property type="entry name" value="CobA_CobO_BtuR"/>
    <property type="match status" value="1"/>
</dbReference>
<dbReference type="PANTHER" id="PTHR46638:SF1">
    <property type="entry name" value="CORRINOID ADENOSYLTRANSFERASE"/>
    <property type="match status" value="1"/>
</dbReference>
<accession>A0A2A6RLC2</accession>
<name>A0A2A6RLC2_9CHLR</name>
<comment type="caution">
    <text evidence="1">The sequence shown here is derived from an EMBL/GenBank/DDBJ whole genome shotgun (WGS) entry which is preliminary data.</text>
</comment>
<keyword evidence="2" id="KW-1185">Reference proteome</keyword>
<dbReference type="PANTHER" id="PTHR46638">
    <property type="entry name" value="CORRINOID ADENOSYLTRANSFERASE"/>
    <property type="match status" value="1"/>
</dbReference>
<dbReference type="OrthoDB" id="9810309at2"/>
<dbReference type="InterPro" id="IPR027417">
    <property type="entry name" value="P-loop_NTPase"/>
</dbReference>
<gene>
    <name evidence="1" type="primary">cobO</name>
    <name evidence="1" type="ORF">CJ255_07260</name>
</gene>
<dbReference type="GO" id="GO:0005524">
    <property type="term" value="F:ATP binding"/>
    <property type="evidence" value="ECO:0007669"/>
    <property type="project" value="InterPro"/>
</dbReference>
<sequence length="206" mass="22552">MIEGRPVAEYVFQGIETPADAQARREAARAAKRQKGLIIVNTGHGKGKTTAAIGMLLRAKGRTLRVGGIQFLKHENANYGELRALKSLGVALNPMGDGWTWKSQDLQETQAKALQAWEVAKTQIASGDYDVFLLDEFTYLLSYGWLEVEAVVAWLLAHKPPMLHVIITGRNAPPALIAAADLVTEMNALKHPLVDQGIRAQKGIEF</sequence>
<reference evidence="2" key="1">
    <citation type="submission" date="2017-08" db="EMBL/GenBank/DDBJ databases">
        <authorList>
            <person name="Grouzdev D.S."/>
            <person name="Gaisin V.A."/>
            <person name="Rysina M.S."/>
            <person name="Gorlenko V.M."/>
        </authorList>
    </citation>
    <scope>NUCLEOTIDE SEQUENCE [LARGE SCALE GENOMIC DNA]</scope>
    <source>
        <strain evidence="2">Kir15-3F</strain>
    </source>
</reference>
<dbReference type="GO" id="GO:0008817">
    <property type="term" value="F:corrinoid adenosyltransferase activity"/>
    <property type="evidence" value="ECO:0007669"/>
    <property type="project" value="InterPro"/>
</dbReference>
<dbReference type="CDD" id="cd00561">
    <property type="entry name" value="CobA_ACA"/>
    <property type="match status" value="1"/>
</dbReference>
<dbReference type="PIRSF" id="PIRSF015617">
    <property type="entry name" value="Adensltrnsf_CobA"/>
    <property type="match status" value="1"/>
</dbReference>
<dbReference type="InterPro" id="IPR003724">
    <property type="entry name" value="CblAdoTrfase_CobA"/>
</dbReference>
<organism evidence="1 2">
    <name type="scientific">Candidatus Viridilinea mediisalina</name>
    <dbReference type="NCBI Taxonomy" id="2024553"/>
    <lineage>
        <taxon>Bacteria</taxon>
        <taxon>Bacillati</taxon>
        <taxon>Chloroflexota</taxon>
        <taxon>Chloroflexia</taxon>
        <taxon>Chloroflexales</taxon>
        <taxon>Chloroflexineae</taxon>
        <taxon>Oscillochloridaceae</taxon>
        <taxon>Candidatus Viridilinea</taxon>
    </lineage>
</organism>